<dbReference type="InterPro" id="IPR032531">
    <property type="entry name" value="DUF4956"/>
</dbReference>
<name>A0A1U7DGC1_9RHOB</name>
<feature type="transmembrane region" description="Helical" evidence="1">
    <location>
        <begin position="30"/>
        <end position="58"/>
    </location>
</feature>
<reference evidence="2 3" key="1">
    <citation type="submission" date="2017-01" db="EMBL/GenBank/DDBJ databases">
        <title>Genomic analysis of Xuhuaishuia manganoxidans DY6-4.</title>
        <authorList>
            <person name="Wang X."/>
        </authorList>
    </citation>
    <scope>NUCLEOTIDE SEQUENCE [LARGE SCALE GENOMIC DNA]</scope>
    <source>
        <strain evidence="2 3">DY6-4</strain>
    </source>
</reference>
<evidence type="ECO:0000313" key="3">
    <source>
        <dbReference type="Proteomes" id="UP000187266"/>
    </source>
</evidence>
<dbReference type="AlphaFoldDB" id="A0A1U7DGC1"/>
<dbReference type="Proteomes" id="UP000187266">
    <property type="component" value="Chromosome"/>
</dbReference>
<evidence type="ECO:0008006" key="4">
    <source>
        <dbReference type="Google" id="ProtNLM"/>
    </source>
</evidence>
<protein>
    <recommendedName>
        <fullName evidence="4">DUF4956 domain-containing protein</fullName>
    </recommendedName>
</protein>
<gene>
    <name evidence="2" type="ORF">BV394_04135</name>
</gene>
<proteinExistence type="predicted"/>
<keyword evidence="3" id="KW-1185">Reference proteome</keyword>
<feature type="transmembrane region" description="Helical" evidence="1">
    <location>
        <begin position="70"/>
        <end position="86"/>
    </location>
</feature>
<evidence type="ECO:0000256" key="1">
    <source>
        <dbReference type="SAM" id="Phobius"/>
    </source>
</evidence>
<dbReference type="STRING" id="1267768.BV394_04135"/>
<sequence>MLLVSSILIRQAVMFSRQTWIRSYSHTLTLILLPIITYALTSIISGNIALSLGMVGALSIVRFRNPVKSPLELVVYFLMISTGIAAAVSPAWLALLVGSAVAILVGTEVLNRWSWRFRGRPLYNVSFTEGNSLNTLEVYSEAAFEELMGRAELVSFTRGQEGNIYRFASASREDLLDLSREMDGNPQVSRVAFMSA</sequence>
<keyword evidence="1" id="KW-1133">Transmembrane helix</keyword>
<keyword evidence="1" id="KW-0812">Transmembrane</keyword>
<organism evidence="2 3">
    <name type="scientific">Brevirhabdus pacifica</name>
    <dbReference type="NCBI Taxonomy" id="1267768"/>
    <lineage>
        <taxon>Bacteria</taxon>
        <taxon>Pseudomonadati</taxon>
        <taxon>Pseudomonadota</taxon>
        <taxon>Alphaproteobacteria</taxon>
        <taxon>Rhodobacterales</taxon>
        <taxon>Paracoccaceae</taxon>
        <taxon>Brevirhabdus</taxon>
    </lineage>
</organism>
<evidence type="ECO:0000313" key="2">
    <source>
        <dbReference type="EMBL" id="APX89016.1"/>
    </source>
</evidence>
<accession>A0A1U7DGC1</accession>
<dbReference type="Pfam" id="PF16316">
    <property type="entry name" value="DUF4956"/>
    <property type="match status" value="1"/>
</dbReference>
<dbReference type="EMBL" id="CP019124">
    <property type="protein sequence ID" value="APX89016.1"/>
    <property type="molecule type" value="Genomic_DNA"/>
</dbReference>
<keyword evidence="1" id="KW-0472">Membrane</keyword>